<dbReference type="Pfam" id="PF00884">
    <property type="entry name" value="Sulfatase"/>
    <property type="match status" value="1"/>
</dbReference>
<keyword evidence="2" id="KW-0378">Hydrolase</keyword>
<evidence type="ECO:0000313" key="2">
    <source>
        <dbReference type="EMBL" id="QDV04546.1"/>
    </source>
</evidence>
<dbReference type="CDD" id="cd16148">
    <property type="entry name" value="sulfatase_like"/>
    <property type="match status" value="1"/>
</dbReference>
<evidence type="ECO:0000259" key="1">
    <source>
        <dbReference type="Pfam" id="PF00884"/>
    </source>
</evidence>
<dbReference type="InterPro" id="IPR052701">
    <property type="entry name" value="GAG_Ulvan_Degrading_Sulfatases"/>
</dbReference>
<keyword evidence="3" id="KW-1185">Reference proteome</keyword>
<dbReference type="InterPro" id="IPR017850">
    <property type="entry name" value="Alkaline_phosphatase_core_sf"/>
</dbReference>
<dbReference type="AlphaFoldDB" id="A0A518EKD5"/>
<dbReference type="RefSeq" id="WP_145194004.1">
    <property type="nucleotide sequence ID" value="NZ_CP036434.1"/>
</dbReference>
<organism evidence="2 3">
    <name type="scientific">Saltatorellus ferox</name>
    <dbReference type="NCBI Taxonomy" id="2528018"/>
    <lineage>
        <taxon>Bacteria</taxon>
        <taxon>Pseudomonadati</taxon>
        <taxon>Planctomycetota</taxon>
        <taxon>Planctomycetia</taxon>
        <taxon>Planctomycetia incertae sedis</taxon>
        <taxon>Saltatorellus</taxon>
    </lineage>
</organism>
<gene>
    <name evidence="2" type="primary">betC_1</name>
    <name evidence="2" type="ORF">Poly30_00370</name>
</gene>
<dbReference type="EMBL" id="CP036434">
    <property type="protein sequence ID" value="QDV04546.1"/>
    <property type="molecule type" value="Genomic_DNA"/>
</dbReference>
<name>A0A518EKD5_9BACT</name>
<evidence type="ECO:0000313" key="3">
    <source>
        <dbReference type="Proteomes" id="UP000320390"/>
    </source>
</evidence>
<proteinExistence type="predicted"/>
<reference evidence="2 3" key="1">
    <citation type="submission" date="2019-02" db="EMBL/GenBank/DDBJ databases">
        <title>Deep-cultivation of Planctomycetes and their phenomic and genomic characterization uncovers novel biology.</title>
        <authorList>
            <person name="Wiegand S."/>
            <person name="Jogler M."/>
            <person name="Boedeker C."/>
            <person name="Pinto D."/>
            <person name="Vollmers J."/>
            <person name="Rivas-Marin E."/>
            <person name="Kohn T."/>
            <person name="Peeters S.H."/>
            <person name="Heuer A."/>
            <person name="Rast P."/>
            <person name="Oberbeckmann S."/>
            <person name="Bunk B."/>
            <person name="Jeske O."/>
            <person name="Meyerdierks A."/>
            <person name="Storesund J.E."/>
            <person name="Kallscheuer N."/>
            <person name="Luecker S."/>
            <person name="Lage O.M."/>
            <person name="Pohl T."/>
            <person name="Merkel B.J."/>
            <person name="Hornburger P."/>
            <person name="Mueller R.-W."/>
            <person name="Bruemmer F."/>
            <person name="Labrenz M."/>
            <person name="Spormann A.M."/>
            <person name="Op den Camp H."/>
            <person name="Overmann J."/>
            <person name="Amann R."/>
            <person name="Jetten M.S.M."/>
            <person name="Mascher T."/>
            <person name="Medema M.H."/>
            <person name="Devos D.P."/>
            <person name="Kaster A.-K."/>
            <person name="Ovreas L."/>
            <person name="Rohde M."/>
            <person name="Galperin M.Y."/>
            <person name="Jogler C."/>
        </authorList>
    </citation>
    <scope>NUCLEOTIDE SEQUENCE [LARGE SCALE GENOMIC DNA]</scope>
    <source>
        <strain evidence="2 3">Poly30</strain>
    </source>
</reference>
<dbReference type="Proteomes" id="UP000320390">
    <property type="component" value="Chromosome"/>
</dbReference>
<dbReference type="EC" id="3.1.6.6" evidence="2"/>
<dbReference type="GO" id="GO:0047753">
    <property type="term" value="F:choline-sulfatase activity"/>
    <property type="evidence" value="ECO:0007669"/>
    <property type="project" value="UniProtKB-EC"/>
</dbReference>
<dbReference type="PROSITE" id="PS51257">
    <property type="entry name" value="PROKAR_LIPOPROTEIN"/>
    <property type="match status" value="1"/>
</dbReference>
<feature type="domain" description="Sulfatase N-terminal" evidence="1">
    <location>
        <begin position="36"/>
        <end position="338"/>
    </location>
</feature>
<dbReference type="Gene3D" id="3.30.1120.10">
    <property type="match status" value="1"/>
</dbReference>
<accession>A0A518EKD5</accession>
<protein>
    <submittedName>
        <fullName evidence="2">Choline-sulfatase</fullName>
        <ecNumber evidence="2">3.1.6.6</ecNumber>
    </submittedName>
</protein>
<dbReference type="InterPro" id="IPR000917">
    <property type="entry name" value="Sulfatase_N"/>
</dbReference>
<dbReference type="SUPFAM" id="SSF53649">
    <property type="entry name" value="Alkaline phosphatase-like"/>
    <property type="match status" value="1"/>
</dbReference>
<sequence>MENDRPSPGRRRLIGASSLCFSLLAACGGEPEAARPNVLLIVIDTLRADHLSTYGYERETSPRLTELASEGLRYERAVAQAPWTTPSIGALMTSRYPSSLGIEGEQNALADELVLLPEALQAAGYQTAGVISHSFLGSEWNFDQGFELFDEANVQGHSAVTSEGVTNAATAVLRQLSADPEPFFLFVHYFDPHAAYVDHAGQDFGGPAGYDGPVTSGLLFRELRKMQKDTSDADLAELVRLYDSEIAFTDRQIGLLLDALRESGEWDDTMVIVTADHGEEFLDHGRFGHAKSLFEELIHVPLVVKPPASFKATVRAGTSVAEPVALIDVYPTVLQVTGATTEFELEGRSVFPQPPRGRTLFAETGRTGSAAAAISGSLKLIERAEGRQQLFDLASDPQEKTNLARTRGTDVDRLLGELREWREVSAARALIGETIQIDAQSAARLKELGYGGDD</sequence>
<dbReference type="PANTHER" id="PTHR43751:SF3">
    <property type="entry name" value="SULFATASE N-TERMINAL DOMAIN-CONTAINING PROTEIN"/>
    <property type="match status" value="1"/>
</dbReference>
<dbReference type="OrthoDB" id="217306at2"/>
<dbReference type="Gene3D" id="3.40.720.10">
    <property type="entry name" value="Alkaline Phosphatase, subunit A"/>
    <property type="match status" value="1"/>
</dbReference>
<dbReference type="PANTHER" id="PTHR43751">
    <property type="entry name" value="SULFATASE"/>
    <property type="match status" value="1"/>
</dbReference>